<protein>
    <submittedName>
        <fullName evidence="1">Uncharacterized protein</fullName>
    </submittedName>
</protein>
<reference evidence="1 2" key="1">
    <citation type="journal article" date="2016" name="Nat. Commun.">
        <title>Ectomycorrhizal ecology is imprinted in the genome of the dominant symbiotic fungus Cenococcum geophilum.</title>
        <authorList>
            <consortium name="DOE Joint Genome Institute"/>
            <person name="Peter M."/>
            <person name="Kohler A."/>
            <person name="Ohm R.A."/>
            <person name="Kuo A."/>
            <person name="Krutzmann J."/>
            <person name="Morin E."/>
            <person name="Arend M."/>
            <person name="Barry K.W."/>
            <person name="Binder M."/>
            <person name="Choi C."/>
            <person name="Clum A."/>
            <person name="Copeland A."/>
            <person name="Grisel N."/>
            <person name="Haridas S."/>
            <person name="Kipfer T."/>
            <person name="LaButti K."/>
            <person name="Lindquist E."/>
            <person name="Lipzen A."/>
            <person name="Maire R."/>
            <person name="Meier B."/>
            <person name="Mihaltcheva S."/>
            <person name="Molinier V."/>
            <person name="Murat C."/>
            <person name="Poggeler S."/>
            <person name="Quandt C.A."/>
            <person name="Sperisen C."/>
            <person name="Tritt A."/>
            <person name="Tisserant E."/>
            <person name="Crous P.W."/>
            <person name="Henrissat B."/>
            <person name="Nehls U."/>
            <person name="Egli S."/>
            <person name="Spatafora J.W."/>
            <person name="Grigoriev I.V."/>
            <person name="Martin F.M."/>
        </authorList>
    </citation>
    <scope>NUCLEOTIDE SEQUENCE [LARGE SCALE GENOMIC DNA]</scope>
    <source>
        <strain evidence="1 2">1.58</strain>
    </source>
</reference>
<organism evidence="1 2">
    <name type="scientific">Cenococcum geophilum 1.58</name>
    <dbReference type="NCBI Taxonomy" id="794803"/>
    <lineage>
        <taxon>Eukaryota</taxon>
        <taxon>Fungi</taxon>
        <taxon>Dikarya</taxon>
        <taxon>Ascomycota</taxon>
        <taxon>Pezizomycotina</taxon>
        <taxon>Dothideomycetes</taxon>
        <taxon>Pleosporomycetidae</taxon>
        <taxon>Gloniales</taxon>
        <taxon>Gloniaceae</taxon>
        <taxon>Cenococcum</taxon>
    </lineage>
</organism>
<keyword evidence="2" id="KW-1185">Reference proteome</keyword>
<dbReference type="EMBL" id="KV748247">
    <property type="protein sequence ID" value="OCK88184.1"/>
    <property type="molecule type" value="Genomic_DNA"/>
</dbReference>
<evidence type="ECO:0000313" key="2">
    <source>
        <dbReference type="Proteomes" id="UP000250078"/>
    </source>
</evidence>
<dbReference type="Proteomes" id="UP000250078">
    <property type="component" value="Unassembled WGS sequence"/>
</dbReference>
<name>A0ACC8EPW7_9PEZI</name>
<evidence type="ECO:0000313" key="1">
    <source>
        <dbReference type="EMBL" id="OCK88184.1"/>
    </source>
</evidence>
<gene>
    <name evidence="1" type="ORF">K441DRAFT_682040</name>
</gene>
<proteinExistence type="predicted"/>
<sequence>MGKLTFFSTGATPTATTIASQQVLKVLVEETYCREKPEWPERPLAWWQGGREPPPASLELSTPESNQSGDQILEIGDDEWMSVVDEQDIIHELEELEAEVNTEDETDYSDLESIWSVEPDSEIDEIEIEE</sequence>
<accession>A0ACC8EPW7</accession>